<evidence type="ECO:0000313" key="8">
    <source>
        <dbReference type="EMBL" id="VDI00939.1"/>
    </source>
</evidence>
<proteinExistence type="inferred from homology"/>
<dbReference type="SUPFAM" id="SSF54403">
    <property type="entry name" value="Cystatin/monellin"/>
    <property type="match status" value="1"/>
</dbReference>
<comment type="similarity">
    <text evidence="2">Belongs to the cystatin family.</text>
</comment>
<comment type="subcellular location">
    <subcellularLocation>
        <location evidence="1">Cytoplasm</location>
    </subcellularLocation>
</comment>
<organism evidence="8 9">
    <name type="scientific">Mytilus galloprovincialis</name>
    <name type="common">Mediterranean mussel</name>
    <dbReference type="NCBI Taxonomy" id="29158"/>
    <lineage>
        <taxon>Eukaryota</taxon>
        <taxon>Metazoa</taxon>
        <taxon>Spiralia</taxon>
        <taxon>Lophotrochozoa</taxon>
        <taxon>Mollusca</taxon>
        <taxon>Bivalvia</taxon>
        <taxon>Autobranchia</taxon>
        <taxon>Pteriomorphia</taxon>
        <taxon>Mytilida</taxon>
        <taxon>Mytiloidea</taxon>
        <taxon>Mytilidae</taxon>
        <taxon>Mytilinae</taxon>
        <taxon>Mytilus</taxon>
    </lineage>
</organism>
<dbReference type="PROSITE" id="PS00287">
    <property type="entry name" value="CYSTATIN"/>
    <property type="match status" value="1"/>
</dbReference>
<keyword evidence="6" id="KW-0732">Signal</keyword>
<dbReference type="Pfam" id="PF00031">
    <property type="entry name" value="Cystatin"/>
    <property type="match status" value="1"/>
</dbReference>
<dbReference type="FunFam" id="3.10.450.10:FF:000001">
    <property type="entry name" value="Cystatin-A"/>
    <property type="match status" value="1"/>
</dbReference>
<dbReference type="SMART" id="SM00043">
    <property type="entry name" value="CY"/>
    <property type="match status" value="1"/>
</dbReference>
<name>A0A8B6C6U7_MYTGA</name>
<reference evidence="8" key="1">
    <citation type="submission" date="2018-11" db="EMBL/GenBank/DDBJ databases">
        <authorList>
            <person name="Alioto T."/>
            <person name="Alioto T."/>
        </authorList>
    </citation>
    <scope>NUCLEOTIDE SEQUENCE</scope>
</reference>
<comment type="caution">
    <text evidence="8">The sequence shown here is derived from an EMBL/GenBank/DDBJ whole genome shotgun (WGS) entry which is preliminary data.</text>
</comment>
<keyword evidence="9" id="KW-1185">Reference proteome</keyword>
<keyword evidence="5" id="KW-0789">Thiol protease inhibitor</keyword>
<evidence type="ECO:0000256" key="1">
    <source>
        <dbReference type="ARBA" id="ARBA00004496"/>
    </source>
</evidence>
<dbReference type="GO" id="GO:0004869">
    <property type="term" value="F:cysteine-type endopeptidase inhibitor activity"/>
    <property type="evidence" value="ECO:0007669"/>
    <property type="project" value="UniProtKB-KW"/>
</dbReference>
<dbReference type="CDD" id="cd00042">
    <property type="entry name" value="CY"/>
    <property type="match status" value="1"/>
</dbReference>
<protein>
    <submittedName>
        <fullName evidence="8">Cystatin-A/B</fullName>
    </submittedName>
</protein>
<dbReference type="PRINTS" id="PR00295">
    <property type="entry name" value="STEFINA"/>
</dbReference>
<evidence type="ECO:0000313" key="9">
    <source>
        <dbReference type="Proteomes" id="UP000596742"/>
    </source>
</evidence>
<dbReference type="InterPro" id="IPR001713">
    <property type="entry name" value="Prot_inh_stefin"/>
</dbReference>
<keyword evidence="3" id="KW-0963">Cytoplasm</keyword>
<dbReference type="EMBL" id="UYJE01001287">
    <property type="protein sequence ID" value="VDI00939.1"/>
    <property type="molecule type" value="Genomic_DNA"/>
</dbReference>
<evidence type="ECO:0000256" key="3">
    <source>
        <dbReference type="ARBA" id="ARBA00022490"/>
    </source>
</evidence>
<evidence type="ECO:0000256" key="5">
    <source>
        <dbReference type="ARBA" id="ARBA00022704"/>
    </source>
</evidence>
<dbReference type="InterPro" id="IPR018073">
    <property type="entry name" value="Prot_inh_cystat_CS"/>
</dbReference>
<sequence>MTKLVILLCLSVFAVAVEAIRPGGLSDVMQPNEEVNRIVADLKGEIEAQLGEKLNTYKVVSFKRQVVAGTNYFIKIEYGLKYVHIRVSKSLGGRVTLASVESGHKLHDLIKYFE</sequence>
<evidence type="ECO:0000256" key="2">
    <source>
        <dbReference type="ARBA" id="ARBA00009403"/>
    </source>
</evidence>
<gene>
    <name evidence="8" type="ORF">MGAL_10B035363</name>
</gene>
<evidence type="ECO:0000259" key="7">
    <source>
        <dbReference type="SMART" id="SM00043"/>
    </source>
</evidence>
<dbReference type="GO" id="GO:0005829">
    <property type="term" value="C:cytosol"/>
    <property type="evidence" value="ECO:0007669"/>
    <property type="project" value="TreeGrafter"/>
</dbReference>
<feature type="domain" description="Cystatin" evidence="7">
    <location>
        <begin position="20"/>
        <end position="113"/>
    </location>
</feature>
<feature type="chain" id="PRO_5032275195" evidence="6">
    <location>
        <begin position="20"/>
        <end position="114"/>
    </location>
</feature>
<dbReference type="PANTHER" id="PTHR11414">
    <property type="entry name" value="CYSTATIN FAMILY MEMBER"/>
    <property type="match status" value="1"/>
</dbReference>
<dbReference type="Proteomes" id="UP000596742">
    <property type="component" value="Unassembled WGS sequence"/>
</dbReference>
<dbReference type="Gene3D" id="3.10.450.10">
    <property type="match status" value="1"/>
</dbReference>
<evidence type="ECO:0000256" key="6">
    <source>
        <dbReference type="SAM" id="SignalP"/>
    </source>
</evidence>
<dbReference type="OrthoDB" id="2429551at2759"/>
<dbReference type="InterPro" id="IPR000010">
    <property type="entry name" value="Cystatin_dom"/>
</dbReference>
<dbReference type="InterPro" id="IPR046350">
    <property type="entry name" value="Cystatin_sf"/>
</dbReference>
<evidence type="ECO:0000256" key="4">
    <source>
        <dbReference type="ARBA" id="ARBA00022690"/>
    </source>
</evidence>
<feature type="signal peptide" evidence="6">
    <location>
        <begin position="1"/>
        <end position="19"/>
    </location>
</feature>
<keyword evidence="4" id="KW-0646">Protease inhibitor</keyword>
<dbReference type="AlphaFoldDB" id="A0A8B6C6U7"/>
<dbReference type="PANTHER" id="PTHR11414:SF21">
    <property type="entry name" value="CYSTATIN 14A, TANDEM DUPLICATE 1-RELATED"/>
    <property type="match status" value="1"/>
</dbReference>
<accession>A0A8B6C6U7</accession>